<organism evidence="7 8">
    <name type="scientific">Massilia yuzhufengensis</name>
    <dbReference type="NCBI Taxonomy" id="1164594"/>
    <lineage>
        <taxon>Bacteria</taxon>
        <taxon>Pseudomonadati</taxon>
        <taxon>Pseudomonadota</taxon>
        <taxon>Betaproteobacteria</taxon>
        <taxon>Burkholderiales</taxon>
        <taxon>Oxalobacteraceae</taxon>
        <taxon>Telluria group</taxon>
        <taxon>Massilia</taxon>
    </lineage>
</organism>
<dbReference type="GO" id="GO:0042545">
    <property type="term" value="P:cell wall modification"/>
    <property type="evidence" value="ECO:0007669"/>
    <property type="project" value="InterPro"/>
</dbReference>
<dbReference type="InterPro" id="IPR045032">
    <property type="entry name" value="PEL"/>
</dbReference>
<evidence type="ECO:0000256" key="5">
    <source>
        <dbReference type="SAM" id="SignalP"/>
    </source>
</evidence>
<evidence type="ECO:0000256" key="3">
    <source>
        <dbReference type="ARBA" id="ARBA00023239"/>
    </source>
</evidence>
<keyword evidence="2" id="KW-0063">Aspartyl esterase</keyword>
<keyword evidence="3 4" id="KW-0456">Lyase</keyword>
<dbReference type="PANTHER" id="PTHR31683">
    <property type="entry name" value="PECTATE LYASE 18-RELATED"/>
    <property type="match status" value="1"/>
</dbReference>
<keyword evidence="4" id="KW-0624">Polysaccharide degradation</keyword>
<evidence type="ECO:0000256" key="2">
    <source>
        <dbReference type="ARBA" id="ARBA00023085"/>
    </source>
</evidence>
<dbReference type="PANTHER" id="PTHR31683:SF18">
    <property type="entry name" value="PECTATE LYASE 21-RELATED"/>
    <property type="match status" value="1"/>
</dbReference>
<dbReference type="GO" id="GO:0005576">
    <property type="term" value="C:extracellular region"/>
    <property type="evidence" value="ECO:0007669"/>
    <property type="project" value="UniProtKB-SubCell"/>
</dbReference>
<keyword evidence="5" id="KW-0732">Signal</keyword>
<comment type="similarity">
    <text evidence="4">Belongs to the polysaccharide lyase 1 family.</text>
</comment>
<sequence>MSATIAAIALAAAGTLAVPLAERQHAPPDGWAAQEGGTRGGALAAPAHVYTVRDRAQLLAALSAPAAARIVRVAASIDMSEGRAFSDSADQAKRGVVRIPSNTTLVGSAPGAGFVNGSLAVANASQVVIRNLAIRNPCDVGPRWDPKDGAKGNWNSSFDAISITGSHHVWIDHNSFTDAPDTDDRAALENGMRKQCHDGALDITQGSDFVSVTYNRFAQHEKNMLVGAGDRATGDAGHLRITLKANLFEHVAERAPRVRYGQVHLLNNYYVGDRKHPVYGHGYSVGVAHASHIVSHANVFDIAGAKTCRQVVRDPSSSPGVFADTGSLLNGAPLADCPFGGDTGARLPYALTPMPAGDVARHVLDNAGPRPLQGGADGYAEARVLPRVGAPFVLRARQDAGGDWQGASIALREGGKLLVVELLESRGGETRRIKQVRRNAGLPGVPVVLRFAAEPGPQGGMLNVSVDGERATWLVAPALPALQPVAWDAGASTLLDLRSGPAGAPERVTVHVAADRLLLQAGDAPETVRVGGAARFEASAADPRLVSVEAAGDGLRLTPHAPGRTAITVRSLDDPWAQAVFMVEVGAPFAAPGALVHATTYPARGERGVPPDTPLRLVLAQDAVLSGQGSVRVYRKRDRALVAVVRPGEAVTALGPRERQRLVRQHHITASGKEVRIQLPRLLDYGTDYDAVFEARLVAARGFKGARWSFRTTAYRPVGDSITVDDDGRADFRTVQGALDHAMGLPRAQAVTVNVRDGVYPELLYLRDKDNVSLRGQSREATIIRAANSETRNPGSGTGQPQGSAGILGGRALFLAQDSDLLEIRDIALHNSTRRSDGHSAQAETIFFSSDQGRLQVRNAHFISEQDTLQLTGYAWFHKSLIEGNVDFIWGNNRAALFEDSEIRTLGDSANPESGGYLVQARTVAQEDPGFIFLRSRLTRGPGPAGNLPPDGATYFARSPGTANTWDHVAFIECSVGPHIAHDAWYRKPLPHPLQGGWREYGNKAEDGSARGFGGTQLDSSEAARLGSRAAVFAARGWNPQP</sequence>
<protein>
    <submittedName>
        <fullName evidence="7">Pectate lyase</fullName>
    </submittedName>
</protein>
<dbReference type="RefSeq" id="WP_091875770.1">
    <property type="nucleotide sequence ID" value="NZ_FOLD01000022.1"/>
</dbReference>
<dbReference type="GO" id="GO:0000272">
    <property type="term" value="P:polysaccharide catabolic process"/>
    <property type="evidence" value="ECO:0007669"/>
    <property type="project" value="UniProtKB-KW"/>
</dbReference>
<dbReference type="AlphaFoldDB" id="A0A1I1RD31"/>
<keyword evidence="1" id="KW-0378">Hydrolase</keyword>
<gene>
    <name evidence="7" type="ORF">SAMN05216204_12215</name>
</gene>
<evidence type="ECO:0000259" key="6">
    <source>
        <dbReference type="SMART" id="SM00656"/>
    </source>
</evidence>
<feature type="signal peptide" evidence="5">
    <location>
        <begin position="1"/>
        <end position="17"/>
    </location>
</feature>
<keyword evidence="4" id="KW-0119">Carbohydrate metabolism</keyword>
<dbReference type="InterPro" id="IPR011050">
    <property type="entry name" value="Pectin_lyase_fold/virulence"/>
</dbReference>
<dbReference type="Gene3D" id="2.160.20.10">
    <property type="entry name" value="Single-stranded right-handed beta-helix, Pectin lyase-like"/>
    <property type="match status" value="2"/>
</dbReference>
<keyword evidence="4" id="KW-0964">Secreted</keyword>
<evidence type="ECO:0000256" key="4">
    <source>
        <dbReference type="RuleBase" id="RU361173"/>
    </source>
</evidence>
<dbReference type="GO" id="GO:0030570">
    <property type="term" value="F:pectate lyase activity"/>
    <property type="evidence" value="ECO:0007669"/>
    <property type="project" value="InterPro"/>
</dbReference>
<dbReference type="InterPro" id="IPR002022">
    <property type="entry name" value="Pec_lyase"/>
</dbReference>
<dbReference type="OrthoDB" id="9804661at2"/>
<dbReference type="SMART" id="SM00656">
    <property type="entry name" value="Amb_all"/>
    <property type="match status" value="1"/>
</dbReference>
<feature type="chain" id="PRO_5011600553" evidence="5">
    <location>
        <begin position="18"/>
        <end position="1042"/>
    </location>
</feature>
<dbReference type="SUPFAM" id="SSF51126">
    <property type="entry name" value="Pectin lyase-like"/>
    <property type="match status" value="2"/>
</dbReference>
<dbReference type="GO" id="GO:0030599">
    <property type="term" value="F:pectinesterase activity"/>
    <property type="evidence" value="ECO:0007669"/>
    <property type="project" value="InterPro"/>
</dbReference>
<dbReference type="Pfam" id="PF01095">
    <property type="entry name" value="Pectinesterase"/>
    <property type="match status" value="1"/>
</dbReference>
<evidence type="ECO:0000256" key="1">
    <source>
        <dbReference type="ARBA" id="ARBA00022801"/>
    </source>
</evidence>
<feature type="domain" description="Pectate lyase" evidence="6">
    <location>
        <begin position="45"/>
        <end position="306"/>
    </location>
</feature>
<reference evidence="8" key="1">
    <citation type="submission" date="2016-10" db="EMBL/GenBank/DDBJ databases">
        <authorList>
            <person name="Varghese N."/>
            <person name="Submissions S."/>
        </authorList>
    </citation>
    <scope>NUCLEOTIDE SEQUENCE [LARGE SCALE GENOMIC DNA]</scope>
    <source>
        <strain evidence="8">CGMCC 1.12041</strain>
    </source>
</reference>
<evidence type="ECO:0000313" key="7">
    <source>
        <dbReference type="EMBL" id="SFD32296.1"/>
    </source>
</evidence>
<dbReference type="STRING" id="1164594.SAMN05216204_12215"/>
<name>A0A1I1RD31_9BURK</name>
<evidence type="ECO:0000313" key="8">
    <source>
        <dbReference type="Proteomes" id="UP000198639"/>
    </source>
</evidence>
<dbReference type="EMBL" id="FOLD01000022">
    <property type="protein sequence ID" value="SFD32296.1"/>
    <property type="molecule type" value="Genomic_DNA"/>
</dbReference>
<keyword evidence="8" id="KW-1185">Reference proteome</keyword>
<dbReference type="Pfam" id="PF00544">
    <property type="entry name" value="Pectate_lyase_4"/>
    <property type="match status" value="1"/>
</dbReference>
<accession>A0A1I1RD31</accession>
<dbReference type="Proteomes" id="UP000198639">
    <property type="component" value="Unassembled WGS sequence"/>
</dbReference>
<comment type="subcellular location">
    <subcellularLocation>
        <location evidence="4">Secreted</location>
    </subcellularLocation>
</comment>
<proteinExistence type="inferred from homology"/>
<dbReference type="InterPro" id="IPR012334">
    <property type="entry name" value="Pectin_lyas_fold"/>
</dbReference>
<dbReference type="InterPro" id="IPR000070">
    <property type="entry name" value="Pectinesterase_cat"/>
</dbReference>